<sequence length="178" mass="18578">MRCNFVACFVLGLATVVYTAPVASRRDAGPAPLAGLTSPPNQGGLASMASLETRNAAVVVFKFPATEPVAGASVSTFHLPYMDSKPAKVIKDKAAEESAQSTVERFLQVFGFEGHLEPGSIFGGTSEEAKGRIDFLASNVPGFENAGGWATSEGDGELQGTEGGKIKNASVKNWHKTS</sequence>
<evidence type="ECO:0000256" key="1">
    <source>
        <dbReference type="SAM" id="MobiDB-lite"/>
    </source>
</evidence>
<organism evidence="3 4">
    <name type="scientific">Lentinula lateritia</name>
    <dbReference type="NCBI Taxonomy" id="40482"/>
    <lineage>
        <taxon>Eukaryota</taxon>
        <taxon>Fungi</taxon>
        <taxon>Dikarya</taxon>
        <taxon>Basidiomycota</taxon>
        <taxon>Agaricomycotina</taxon>
        <taxon>Agaricomycetes</taxon>
        <taxon>Agaricomycetidae</taxon>
        <taxon>Agaricales</taxon>
        <taxon>Marasmiineae</taxon>
        <taxon>Omphalotaceae</taxon>
        <taxon>Lentinula</taxon>
    </lineage>
</organism>
<evidence type="ECO:0000256" key="2">
    <source>
        <dbReference type="SAM" id="SignalP"/>
    </source>
</evidence>
<accession>A0A9W9AJF1</accession>
<feature type="region of interest" description="Disordered" evidence="1">
    <location>
        <begin position="147"/>
        <end position="178"/>
    </location>
</feature>
<evidence type="ECO:0000313" key="4">
    <source>
        <dbReference type="Proteomes" id="UP001150238"/>
    </source>
</evidence>
<dbReference type="Proteomes" id="UP001150238">
    <property type="component" value="Unassembled WGS sequence"/>
</dbReference>
<proteinExistence type="predicted"/>
<evidence type="ECO:0000313" key="3">
    <source>
        <dbReference type="EMBL" id="KAJ4484166.1"/>
    </source>
</evidence>
<reference evidence="3" key="2">
    <citation type="journal article" date="2023" name="Proc. Natl. Acad. Sci. U.S.A.">
        <title>A global phylogenomic analysis of the shiitake genus Lentinula.</title>
        <authorList>
            <person name="Sierra-Patev S."/>
            <person name="Min B."/>
            <person name="Naranjo-Ortiz M."/>
            <person name="Looney B."/>
            <person name="Konkel Z."/>
            <person name="Slot J.C."/>
            <person name="Sakamoto Y."/>
            <person name="Steenwyk J.L."/>
            <person name="Rokas A."/>
            <person name="Carro J."/>
            <person name="Camarero S."/>
            <person name="Ferreira P."/>
            <person name="Molpeceres G."/>
            <person name="Ruiz-Duenas F.J."/>
            <person name="Serrano A."/>
            <person name="Henrissat B."/>
            <person name="Drula E."/>
            <person name="Hughes K.W."/>
            <person name="Mata J.L."/>
            <person name="Ishikawa N.K."/>
            <person name="Vargas-Isla R."/>
            <person name="Ushijima S."/>
            <person name="Smith C.A."/>
            <person name="Donoghue J."/>
            <person name="Ahrendt S."/>
            <person name="Andreopoulos W."/>
            <person name="He G."/>
            <person name="LaButti K."/>
            <person name="Lipzen A."/>
            <person name="Ng V."/>
            <person name="Riley R."/>
            <person name="Sandor L."/>
            <person name="Barry K."/>
            <person name="Martinez A.T."/>
            <person name="Xiao Y."/>
            <person name="Gibbons J.G."/>
            <person name="Terashima K."/>
            <person name="Grigoriev I.V."/>
            <person name="Hibbett D."/>
        </authorList>
    </citation>
    <scope>NUCLEOTIDE SEQUENCE</scope>
    <source>
        <strain evidence="3">Sp2 HRB7682 ss15</strain>
    </source>
</reference>
<gene>
    <name evidence="3" type="ORF">C8J55DRAFT_37522</name>
</gene>
<keyword evidence="2" id="KW-0732">Signal</keyword>
<protein>
    <submittedName>
        <fullName evidence="3">Uncharacterized protein</fullName>
    </submittedName>
</protein>
<feature type="signal peptide" evidence="2">
    <location>
        <begin position="1"/>
        <end position="19"/>
    </location>
</feature>
<name>A0A9W9AJF1_9AGAR</name>
<dbReference type="AlphaFoldDB" id="A0A9W9AJF1"/>
<comment type="caution">
    <text evidence="3">The sequence shown here is derived from an EMBL/GenBank/DDBJ whole genome shotgun (WGS) entry which is preliminary data.</text>
</comment>
<reference evidence="3" key="1">
    <citation type="submission" date="2022-08" db="EMBL/GenBank/DDBJ databases">
        <authorList>
            <consortium name="DOE Joint Genome Institute"/>
            <person name="Min B."/>
            <person name="Riley R."/>
            <person name="Sierra-Patev S."/>
            <person name="Naranjo-Ortiz M."/>
            <person name="Looney B."/>
            <person name="Konkel Z."/>
            <person name="Slot J.C."/>
            <person name="Sakamoto Y."/>
            <person name="Steenwyk J.L."/>
            <person name="Rokas A."/>
            <person name="Carro J."/>
            <person name="Camarero S."/>
            <person name="Ferreira P."/>
            <person name="Molpeceres G."/>
            <person name="Ruiz-Duenas F.J."/>
            <person name="Serrano A."/>
            <person name="Henrissat B."/>
            <person name="Drula E."/>
            <person name="Hughes K.W."/>
            <person name="Mata J.L."/>
            <person name="Ishikawa N.K."/>
            <person name="Vargas-Isla R."/>
            <person name="Ushijima S."/>
            <person name="Smith C.A."/>
            <person name="Ahrendt S."/>
            <person name="Andreopoulos W."/>
            <person name="He G."/>
            <person name="Labutti K."/>
            <person name="Lipzen A."/>
            <person name="Ng V."/>
            <person name="Sandor L."/>
            <person name="Barry K."/>
            <person name="Martinez A.T."/>
            <person name="Xiao Y."/>
            <person name="Gibbons J.G."/>
            <person name="Terashima K."/>
            <person name="Hibbett D.S."/>
            <person name="Grigoriev I.V."/>
        </authorList>
    </citation>
    <scope>NUCLEOTIDE SEQUENCE</scope>
    <source>
        <strain evidence="3">Sp2 HRB7682 ss15</strain>
    </source>
</reference>
<dbReference type="EMBL" id="JANVFS010000012">
    <property type="protein sequence ID" value="KAJ4484166.1"/>
    <property type="molecule type" value="Genomic_DNA"/>
</dbReference>
<feature type="chain" id="PRO_5040773061" evidence="2">
    <location>
        <begin position="20"/>
        <end position="178"/>
    </location>
</feature>